<keyword evidence="2" id="KW-1185">Reference proteome</keyword>
<evidence type="ECO:0000313" key="2">
    <source>
        <dbReference type="Proteomes" id="UP000093000"/>
    </source>
</evidence>
<comment type="caution">
    <text evidence="1">The sequence shown here is derived from an EMBL/GenBank/DDBJ whole genome shotgun (WGS) entry which is preliminary data.</text>
</comment>
<proteinExistence type="predicted"/>
<reference evidence="1 2" key="1">
    <citation type="submission" date="2016-03" db="EMBL/GenBank/DDBJ databases">
        <title>Choanephora cucurbitarum.</title>
        <authorList>
            <person name="Min B."/>
            <person name="Park H."/>
            <person name="Park J.-H."/>
            <person name="Shin H.-D."/>
            <person name="Choi I.-G."/>
        </authorList>
    </citation>
    <scope>NUCLEOTIDE SEQUENCE [LARGE SCALE GENOMIC DNA]</scope>
    <source>
        <strain evidence="1 2">KUS-F28377</strain>
    </source>
</reference>
<organism evidence="1 2">
    <name type="scientific">Choanephora cucurbitarum</name>
    <dbReference type="NCBI Taxonomy" id="101091"/>
    <lineage>
        <taxon>Eukaryota</taxon>
        <taxon>Fungi</taxon>
        <taxon>Fungi incertae sedis</taxon>
        <taxon>Mucoromycota</taxon>
        <taxon>Mucoromycotina</taxon>
        <taxon>Mucoromycetes</taxon>
        <taxon>Mucorales</taxon>
        <taxon>Mucorineae</taxon>
        <taxon>Choanephoraceae</taxon>
        <taxon>Choanephoroideae</taxon>
        <taxon>Choanephora</taxon>
    </lineage>
</organism>
<dbReference type="InParanoid" id="A0A1C7NL69"/>
<dbReference type="AlphaFoldDB" id="A0A1C7NL69"/>
<dbReference type="Proteomes" id="UP000093000">
    <property type="component" value="Unassembled WGS sequence"/>
</dbReference>
<protein>
    <submittedName>
        <fullName evidence="1">Uncharacterized protein</fullName>
    </submittedName>
</protein>
<accession>A0A1C7NL69</accession>
<dbReference type="EMBL" id="LUGH01000073">
    <property type="protein sequence ID" value="OBZ89893.1"/>
    <property type="molecule type" value="Genomic_DNA"/>
</dbReference>
<name>A0A1C7NL69_9FUNG</name>
<evidence type="ECO:0000313" key="1">
    <source>
        <dbReference type="EMBL" id="OBZ89893.1"/>
    </source>
</evidence>
<sequence>MHNESHFSGGSPSSYYSLHSELVKVCNINRRKIDMKSTTANDIEVALCEFEKNVDRNELAEQQGKCHRLEVALLEDLEPINISDKIITATWGDI</sequence>
<gene>
    <name evidence="1" type="ORF">A0J61_02045</name>
</gene>